<dbReference type="OMA" id="KKWNDAC"/>
<feature type="region of interest" description="Disordered" evidence="6">
    <location>
        <begin position="519"/>
        <end position="554"/>
    </location>
</feature>
<dbReference type="Pfam" id="PF23569">
    <property type="entry name" value="NBD_SMAX1"/>
    <property type="match status" value="1"/>
</dbReference>
<name>A0A835DDK8_TETSI</name>
<evidence type="ECO:0000259" key="7">
    <source>
        <dbReference type="PROSITE" id="PS51903"/>
    </source>
</evidence>
<dbReference type="InterPro" id="IPR058954">
    <property type="entry name" value="AAA_lid_SMAX1"/>
</dbReference>
<evidence type="ECO:0000256" key="3">
    <source>
        <dbReference type="ARBA" id="ARBA00023015"/>
    </source>
</evidence>
<organism evidence="8 9">
    <name type="scientific">Tetracentron sinense</name>
    <name type="common">Spur-leaf</name>
    <dbReference type="NCBI Taxonomy" id="13715"/>
    <lineage>
        <taxon>Eukaryota</taxon>
        <taxon>Viridiplantae</taxon>
        <taxon>Streptophyta</taxon>
        <taxon>Embryophyta</taxon>
        <taxon>Tracheophyta</taxon>
        <taxon>Spermatophyta</taxon>
        <taxon>Magnoliopsida</taxon>
        <taxon>Trochodendrales</taxon>
        <taxon>Trochodendraceae</taxon>
        <taxon>Tetracentron</taxon>
    </lineage>
</organism>
<feature type="region of interest" description="Disordered" evidence="6">
    <location>
        <begin position="657"/>
        <end position="676"/>
    </location>
</feature>
<dbReference type="InterPro" id="IPR027417">
    <property type="entry name" value="P-loop_NTPase"/>
</dbReference>
<evidence type="ECO:0000256" key="6">
    <source>
        <dbReference type="SAM" id="MobiDB-lite"/>
    </source>
</evidence>
<keyword evidence="9" id="KW-1185">Reference proteome</keyword>
<sequence>MRGLCEGWDLIFPFRVEFSAAFGSPVQLLAALKGFVNKEGKREGSCWIESGIMRAGLSTIQQTLTSEAASVLNQSIAEAGRRNHGQTTPLHVAATLLASPSGYLRQACIRSHPNSSHPLQCRALELCFRVALERLPTAQNLSPGLEPPISNALMAALKRAQAHQRRGCPEQQQQPLLAVKVELEQLIVSILDDPSVSRVMREASFSSPAVKATIEQSFNSSTSVNSSTISCGLGFRPAPPVNRNLYLNPRLQQGNLAQSGPQRSEDVKRVVDIMSRTKKRNPVLVGDSEPEAVMRELLQKIEKREVGEGILRNVQVISLKEFASDKMRIPTKLKELEVLVESRISSGGGVILDLGDLKWLVEQPAGFGISGSGPMQQQIVSETGKVAVVEMGKLLARFTEGCGRLWLIGTATCETYLRCQVYHSSMENDWDLQAMPITARAPLPGLFPRLANSGILSSSVESLSPFKSFPTAVTALLRRPTENMDPARRMNCCQQCIENYEQELAKLVAKECEKSSSEAKLEAARPPLPQWLQNAKPDNGNAKAIDQSQTNDQEQIWKQKTQELQKKWNDTCAHLHLNFHHNLSSEKILPTPLSIRSLCNSNMLGRQSFQPKVQLTRNLGGILQMNQSPSQNSPSERAVSPPGSPVRTDLVLGRPKITESSPKKTHNECTKDFTGYIPSEPQDRFSELQRDKLISSLDADSFKRLFKGLIEKVCWQPEAASAVATIVTQCKTGNGKQRGVGSKGDTWLLFTGPDRVGKNKMASALSELVVAANPITIHLGSRCEDNEESDMNFRGKTAVDRIAEAVRRNPFSVIVLEGIDQADTLVQGSIKRAMERGRISDSHGREVTLGNVIFILTADFSPDLKNSSNSLPLHKEKFAAISSSGWQIQLLVRGKTTKRRANWLCDEERLTKPRKDAGPTLSIDLNQAVDAEDDRADGSRNSSDLTVEHEHGLINRQRFPTTAASRDLLNLVDDTIVFKPVDFSPIRSKVKGAIISKFAAIVGDGQQIELDEEALEKIARGVWFDRTELEEWTEKALVPSFHQLKTMLLSAAAVAAEDSMVVRMVAVRDLERRSGGSWLLNKITVVGDGV</sequence>
<evidence type="ECO:0000256" key="1">
    <source>
        <dbReference type="ARBA" id="ARBA00008675"/>
    </source>
</evidence>
<dbReference type="InterPro" id="IPR004176">
    <property type="entry name" value="Clp_R_N"/>
</dbReference>
<feature type="region of interest" description="Disordered" evidence="6">
    <location>
        <begin position="915"/>
        <end position="945"/>
    </location>
</feature>
<evidence type="ECO:0000256" key="5">
    <source>
        <dbReference type="PROSITE-ProRule" id="PRU01251"/>
    </source>
</evidence>
<feature type="compositionally biased region" description="Low complexity" evidence="6">
    <location>
        <begin position="626"/>
        <end position="635"/>
    </location>
</feature>
<dbReference type="GO" id="GO:0016887">
    <property type="term" value="F:ATP hydrolysis activity"/>
    <property type="evidence" value="ECO:0007669"/>
    <property type="project" value="InterPro"/>
</dbReference>
<evidence type="ECO:0000256" key="2">
    <source>
        <dbReference type="ARBA" id="ARBA00022737"/>
    </source>
</evidence>
<dbReference type="PANTHER" id="PTHR43572">
    <property type="entry name" value="CHAPERONE PROTEIN CLPD, CHLOROPLASTIC"/>
    <property type="match status" value="1"/>
</dbReference>
<gene>
    <name evidence="8" type="ORF">HHK36_013711</name>
</gene>
<protein>
    <recommendedName>
        <fullName evidence="7">Clp R domain-containing protein</fullName>
    </recommendedName>
</protein>
<comment type="caution">
    <text evidence="8">The sequence shown here is derived from an EMBL/GenBank/DDBJ whole genome shotgun (WGS) entry which is preliminary data.</text>
</comment>
<feature type="region of interest" description="Disordered" evidence="6">
    <location>
        <begin position="624"/>
        <end position="650"/>
    </location>
</feature>
<dbReference type="FunFam" id="1.10.1780.10:FF:000005">
    <property type="entry name" value="protein SUPPRESSOR OF MAX2 1"/>
    <property type="match status" value="1"/>
</dbReference>
<keyword evidence="3" id="KW-0805">Transcription regulation</keyword>
<dbReference type="CDD" id="cd19499">
    <property type="entry name" value="RecA-like_ClpB_Hsp104-like"/>
    <property type="match status" value="1"/>
</dbReference>
<dbReference type="Pfam" id="PF02861">
    <property type="entry name" value="Clp_N"/>
    <property type="match status" value="1"/>
</dbReference>
<dbReference type="OrthoDB" id="1929681at2759"/>
<keyword evidence="2 5" id="KW-0677">Repeat</keyword>
<proteinExistence type="inferred from homology"/>
<dbReference type="Pfam" id="PF07724">
    <property type="entry name" value="AAA_2"/>
    <property type="match status" value="1"/>
</dbReference>
<accession>A0A835DDK8</accession>
<dbReference type="InterPro" id="IPR051650">
    <property type="entry name" value="SL_signaling_regulator"/>
</dbReference>
<keyword evidence="4" id="KW-0804">Transcription</keyword>
<feature type="compositionally biased region" description="Basic and acidic residues" evidence="6">
    <location>
        <begin position="661"/>
        <end position="671"/>
    </location>
</feature>
<dbReference type="InterPro" id="IPR003959">
    <property type="entry name" value="ATPase_AAA_core"/>
</dbReference>
<dbReference type="Gene3D" id="1.10.1780.10">
    <property type="entry name" value="Clp, N-terminal domain"/>
    <property type="match status" value="1"/>
</dbReference>
<evidence type="ECO:0000313" key="8">
    <source>
        <dbReference type="EMBL" id="KAF8400413.1"/>
    </source>
</evidence>
<dbReference type="PANTHER" id="PTHR43572:SF13">
    <property type="entry name" value="PROTEIN SUPPRESSOR OF MAX2 1"/>
    <property type="match status" value="1"/>
</dbReference>
<dbReference type="InterPro" id="IPR058680">
    <property type="entry name" value="NBD_SMAX1-like"/>
</dbReference>
<dbReference type="EMBL" id="JABCRI010000009">
    <property type="protein sequence ID" value="KAF8400413.1"/>
    <property type="molecule type" value="Genomic_DNA"/>
</dbReference>
<dbReference type="PROSITE" id="PS51903">
    <property type="entry name" value="CLP_R"/>
    <property type="match status" value="1"/>
</dbReference>
<dbReference type="Gene3D" id="3.40.50.300">
    <property type="entry name" value="P-loop containing nucleotide triphosphate hydrolases"/>
    <property type="match status" value="2"/>
</dbReference>
<evidence type="ECO:0000256" key="4">
    <source>
        <dbReference type="ARBA" id="ARBA00023163"/>
    </source>
</evidence>
<dbReference type="AlphaFoldDB" id="A0A835DDK8"/>
<comment type="similarity">
    <text evidence="1">Belongs to the ClpA/ClpB family.</text>
</comment>
<dbReference type="Proteomes" id="UP000655225">
    <property type="component" value="Unassembled WGS sequence"/>
</dbReference>
<evidence type="ECO:0000313" key="9">
    <source>
        <dbReference type="Proteomes" id="UP000655225"/>
    </source>
</evidence>
<dbReference type="InterPro" id="IPR036628">
    <property type="entry name" value="Clp_N_dom_sf"/>
</dbReference>
<dbReference type="SUPFAM" id="SSF52540">
    <property type="entry name" value="P-loop containing nucleoside triphosphate hydrolases"/>
    <property type="match status" value="1"/>
</dbReference>
<feature type="domain" description="Clp R" evidence="7">
    <location>
        <begin position="60"/>
        <end position="221"/>
    </location>
</feature>
<dbReference type="SUPFAM" id="SSF81923">
    <property type="entry name" value="Double Clp-N motif"/>
    <property type="match status" value="1"/>
</dbReference>
<reference evidence="8 9" key="1">
    <citation type="submission" date="2020-04" db="EMBL/GenBank/DDBJ databases">
        <title>Plant Genome Project.</title>
        <authorList>
            <person name="Zhang R.-G."/>
        </authorList>
    </citation>
    <scope>NUCLEOTIDE SEQUENCE [LARGE SCALE GENOMIC DNA]</scope>
    <source>
        <strain evidence="8">YNK0</strain>
        <tissue evidence="8">Leaf</tissue>
    </source>
</reference>
<dbReference type="GO" id="GO:0005524">
    <property type="term" value="F:ATP binding"/>
    <property type="evidence" value="ECO:0007669"/>
    <property type="project" value="InterPro"/>
</dbReference>
<dbReference type="Pfam" id="PF26587">
    <property type="entry name" value="AAA_lid_SMAX1"/>
    <property type="match status" value="1"/>
</dbReference>